<keyword evidence="7" id="KW-0175">Coiled coil</keyword>
<feature type="transmembrane region" description="Helical" evidence="8">
    <location>
        <begin position="420"/>
        <end position="443"/>
    </location>
</feature>
<evidence type="ECO:0000256" key="9">
    <source>
        <dbReference type="SAM" id="SignalP"/>
    </source>
</evidence>
<feature type="transmembrane region" description="Helical" evidence="8">
    <location>
        <begin position="99"/>
        <end position="128"/>
    </location>
</feature>
<name>A1X5F8_CARAU</name>
<dbReference type="GO" id="GO:0009986">
    <property type="term" value="C:cell surface"/>
    <property type="evidence" value="ECO:0007669"/>
    <property type="project" value="TreeGrafter"/>
</dbReference>
<dbReference type="GO" id="GO:0031528">
    <property type="term" value="C:microvillus membrane"/>
    <property type="evidence" value="ECO:0007669"/>
    <property type="project" value="UniProtKB-SubCell"/>
</dbReference>
<feature type="signal peptide" evidence="9">
    <location>
        <begin position="1"/>
        <end position="27"/>
    </location>
</feature>
<feature type="transmembrane region" description="Helical" evidence="8">
    <location>
        <begin position="769"/>
        <end position="789"/>
    </location>
</feature>
<feature type="transmembrane region" description="Helical" evidence="8">
    <location>
        <begin position="149"/>
        <end position="170"/>
    </location>
</feature>
<keyword evidence="5 8" id="KW-0472">Membrane</keyword>
<feature type="transmembrane region" description="Helical" evidence="8">
    <location>
        <begin position="464"/>
        <end position="490"/>
    </location>
</feature>
<evidence type="ECO:0000256" key="5">
    <source>
        <dbReference type="ARBA" id="ARBA00023136"/>
    </source>
</evidence>
<keyword evidence="6" id="KW-0325">Glycoprotein</keyword>
<evidence type="ECO:0000256" key="6">
    <source>
        <dbReference type="ARBA" id="ARBA00023180"/>
    </source>
</evidence>
<organism evidence="10">
    <name type="scientific">Carassius auratus</name>
    <name type="common">Goldfish</name>
    <dbReference type="NCBI Taxonomy" id="7957"/>
    <lineage>
        <taxon>Eukaryota</taxon>
        <taxon>Metazoa</taxon>
        <taxon>Chordata</taxon>
        <taxon>Craniata</taxon>
        <taxon>Vertebrata</taxon>
        <taxon>Euteleostomi</taxon>
        <taxon>Actinopterygii</taxon>
        <taxon>Neopterygii</taxon>
        <taxon>Teleostei</taxon>
        <taxon>Ostariophysi</taxon>
        <taxon>Cypriniformes</taxon>
        <taxon>Cyprinidae</taxon>
        <taxon>Cyprininae</taxon>
        <taxon>Carassius</taxon>
    </lineage>
</organism>
<dbReference type="EMBL" id="DQ233501">
    <property type="protein sequence ID" value="ABB71125.1"/>
    <property type="molecule type" value="mRNA"/>
</dbReference>
<dbReference type="GO" id="GO:0015485">
    <property type="term" value="F:cholesterol binding"/>
    <property type="evidence" value="ECO:0007669"/>
    <property type="project" value="TreeGrafter"/>
</dbReference>
<feature type="chain" id="PRO_5002640886" evidence="9">
    <location>
        <begin position="28"/>
        <end position="839"/>
    </location>
</feature>
<dbReference type="AlphaFoldDB" id="A1X5F8"/>
<feature type="coiled-coil region" evidence="7">
    <location>
        <begin position="669"/>
        <end position="696"/>
    </location>
</feature>
<protein>
    <submittedName>
        <fullName evidence="10">Prominin-like protein</fullName>
    </submittedName>
</protein>
<keyword evidence="9" id="KW-0732">Signal</keyword>
<dbReference type="Pfam" id="PF05478">
    <property type="entry name" value="Prominin"/>
    <property type="match status" value="1"/>
</dbReference>
<evidence type="ECO:0000256" key="3">
    <source>
        <dbReference type="ARBA" id="ARBA00022692"/>
    </source>
</evidence>
<evidence type="ECO:0000256" key="7">
    <source>
        <dbReference type="SAM" id="Coils"/>
    </source>
</evidence>
<evidence type="ECO:0000313" key="10">
    <source>
        <dbReference type="EMBL" id="ABB71125.1"/>
    </source>
</evidence>
<evidence type="ECO:0000256" key="8">
    <source>
        <dbReference type="SAM" id="Phobius"/>
    </source>
</evidence>
<keyword evidence="3 8" id="KW-0812">Transmembrane</keyword>
<comment type="subcellular location">
    <subcellularLocation>
        <location evidence="1">Cell projection</location>
        <location evidence="1">Microvillus membrane</location>
        <topology evidence="1">Multi-pass membrane protein</topology>
    </subcellularLocation>
</comment>
<accession>A1X5F8</accession>
<comment type="similarity">
    <text evidence="2">Belongs to the prominin family.</text>
</comment>
<dbReference type="PANTHER" id="PTHR22730">
    <property type="entry name" value="PROMININ PROM PROTEIN"/>
    <property type="match status" value="1"/>
</dbReference>
<dbReference type="GO" id="GO:0071914">
    <property type="term" value="C:prominosome"/>
    <property type="evidence" value="ECO:0007669"/>
    <property type="project" value="TreeGrafter"/>
</dbReference>
<evidence type="ECO:0000256" key="2">
    <source>
        <dbReference type="ARBA" id="ARBA00006058"/>
    </source>
</evidence>
<dbReference type="PANTHER" id="PTHR22730:SF4">
    <property type="entry name" value="PROMININ-1-A-LIKE"/>
    <property type="match status" value="1"/>
</dbReference>
<dbReference type="GO" id="GO:0016324">
    <property type="term" value="C:apical plasma membrane"/>
    <property type="evidence" value="ECO:0007669"/>
    <property type="project" value="TreeGrafter"/>
</dbReference>
<reference evidence="10" key="1">
    <citation type="journal article" date="2007" name="Fish Shellfish Immunol.">
        <title>Cloning and expression analysis of goldfish (Carassius auratus L.) prominin.</title>
        <authorList>
            <person name="Walsh J.G."/>
            <person name="Barreda D.R."/>
            <person name="Belosevic M."/>
        </authorList>
    </citation>
    <scope>NUCLEOTIDE SEQUENCE</scope>
</reference>
<proteinExistence type="evidence at transcript level"/>
<evidence type="ECO:0000256" key="4">
    <source>
        <dbReference type="ARBA" id="ARBA00022989"/>
    </source>
</evidence>
<dbReference type="GO" id="GO:0005929">
    <property type="term" value="C:cilium"/>
    <property type="evidence" value="ECO:0007669"/>
    <property type="project" value="TreeGrafter"/>
</dbReference>
<keyword evidence="4 8" id="KW-1133">Transmembrane helix</keyword>
<evidence type="ECO:0000256" key="1">
    <source>
        <dbReference type="ARBA" id="ARBA00004475"/>
    </source>
</evidence>
<dbReference type="InterPro" id="IPR008795">
    <property type="entry name" value="Prominin"/>
</dbReference>
<sequence>MLNMRSRMKKVFWSGFLLLFLWTLVNGQVSCPVETTRTALQTPDEIPTKLTFNSAFMSPMVHSFLGSVQSNPFPKDILIGITKGYDTETVKEVLQYQTGFLVCVAIGILYIVLMPLIGLFFACCRCCGNCGGRMQQKKTTNIHCKRRSFYLCTFLITVLIMAGNICVFLSSTNTSETLMRSPTELTDILENVKGYLNSIPQQIQQVTNESRVTVDTVKNNLVETGPLLGKLIQNGLKGHLDPALNSTTEIGQVINSTSDGLLQLNKTLGAAETEGGRAASYLSAVRQRINNTLRMSDCVNCAALQPELDKLSLDGSLEFPDQKDLRSAVDKAINADVTGQADKGRDFFGSIPGKVKNETRLSVQGALLELENLKTRILSVTRDLPLNVFNTTSASLTDMQKSIKGFAPYIERSSQISRDVGLVMSCLILLVVICNFLGLLLGIAGLNPKDNPSERSGTSNCGGIFFMAGVGFSFLVSWIFMLVVLILFIVGGNTYTLICKAMANQGTHPAYDTPGLIPGLNLSTVLNLKTNLNIINVYSDCQKNMPLWTTFHLNEIFDLNSKLDVSQYTNEIDQTFNGLQINIANITILSPEVKSQLNNFSSRTSSMNFSNIIHQINDLSGNDLSSVAESLDVLAGKQSNQSKKDELHGEAKDLRDIQTDVMSNIMPLLKELNSTVKNLSEEASQITAAMENVFKEVGYAQDVLNYNISKIVQTESRAFVDCQIKIFQTFLYWANQTITEKVGRCGPAAAAVDRSEELVCKHLVESLNAFWLSLGWCMMFLIPSIIFSVKLAKYYRRMKYSDAYENNNFMMNPFPKATSNLNYWEMANILNHILHKHIN</sequence>